<gene>
    <name evidence="1" type="ORF">IscW_ISCW004987</name>
</gene>
<keyword evidence="3" id="KW-1185">Reference proteome</keyword>
<dbReference type="AlphaFoldDB" id="B7PFW0"/>
<dbReference type="PaxDb" id="6945-B7PFW0"/>
<dbReference type="InParanoid" id="B7PFW0"/>
<organism>
    <name type="scientific">Ixodes scapularis</name>
    <name type="common">Black-legged tick</name>
    <name type="synonym">Deer tick</name>
    <dbReference type="NCBI Taxonomy" id="6945"/>
    <lineage>
        <taxon>Eukaryota</taxon>
        <taxon>Metazoa</taxon>
        <taxon>Ecdysozoa</taxon>
        <taxon>Arthropoda</taxon>
        <taxon>Chelicerata</taxon>
        <taxon>Arachnida</taxon>
        <taxon>Acari</taxon>
        <taxon>Parasitiformes</taxon>
        <taxon>Ixodida</taxon>
        <taxon>Ixodoidea</taxon>
        <taxon>Ixodidae</taxon>
        <taxon>Ixodinae</taxon>
        <taxon>Ixodes</taxon>
    </lineage>
</organism>
<evidence type="ECO:0000313" key="1">
    <source>
        <dbReference type="EMBL" id="EEC05482.1"/>
    </source>
</evidence>
<dbReference type="HOGENOM" id="CLU_2415708_0_0_1"/>
<protein>
    <submittedName>
        <fullName evidence="1 2">Uncharacterized protein</fullName>
    </submittedName>
</protein>
<dbReference type="VEuPathDB" id="VectorBase:ISCW004987"/>
<reference evidence="1 3" key="1">
    <citation type="submission" date="2008-03" db="EMBL/GenBank/DDBJ databases">
        <title>Annotation of Ixodes scapularis.</title>
        <authorList>
            <consortium name="Ixodes scapularis Genome Project Consortium"/>
            <person name="Caler E."/>
            <person name="Hannick L.I."/>
            <person name="Bidwell S."/>
            <person name="Joardar V."/>
            <person name="Thiagarajan M."/>
            <person name="Amedeo P."/>
            <person name="Galinsky K.J."/>
            <person name="Schobel S."/>
            <person name="Inman J."/>
            <person name="Hostetler J."/>
            <person name="Miller J."/>
            <person name="Hammond M."/>
            <person name="Megy K."/>
            <person name="Lawson D."/>
            <person name="Kodira C."/>
            <person name="Sutton G."/>
            <person name="Meyer J."/>
            <person name="Hill C.A."/>
            <person name="Birren B."/>
            <person name="Nene V."/>
            <person name="Collins F."/>
            <person name="Alarcon-Chaidez F."/>
            <person name="Wikel S."/>
            <person name="Strausberg R."/>
        </authorList>
    </citation>
    <scope>NUCLEOTIDE SEQUENCE [LARGE SCALE GENOMIC DNA]</scope>
    <source>
        <strain evidence="3">Wikel</strain>
        <strain evidence="1">Wikel colony</strain>
    </source>
</reference>
<sequence length="92" mass="10275">MRGKTRRSVLAPRFALRRTSKAVVRLGRRERAEAAVDRVRGSERVVVVARGPVRGRFAERPSLRCSRLPRSDAINNRGEQSVLPNCSSATSF</sequence>
<dbReference type="EMBL" id="ABJB010378613">
    <property type="status" value="NOT_ANNOTATED_CDS"/>
    <property type="molecule type" value="Genomic_DNA"/>
</dbReference>
<evidence type="ECO:0000313" key="2">
    <source>
        <dbReference type="EnsemblMetazoa" id="ISCW004987-PA"/>
    </source>
</evidence>
<dbReference type="VEuPathDB" id="VectorBase:ISCI004987"/>
<dbReference type="EMBL" id="DS704151">
    <property type="protein sequence ID" value="EEC05482.1"/>
    <property type="molecule type" value="Genomic_DNA"/>
</dbReference>
<name>B7PFW0_IXOSC</name>
<reference evidence="2" key="2">
    <citation type="submission" date="2020-05" db="UniProtKB">
        <authorList>
            <consortium name="EnsemblMetazoa"/>
        </authorList>
    </citation>
    <scope>IDENTIFICATION</scope>
    <source>
        <strain evidence="2">wikel</strain>
    </source>
</reference>
<proteinExistence type="predicted"/>
<evidence type="ECO:0000313" key="3">
    <source>
        <dbReference type="Proteomes" id="UP000001555"/>
    </source>
</evidence>
<accession>B7PFW0</accession>
<dbReference type="EnsemblMetazoa" id="ISCW004987-RA">
    <property type="protein sequence ID" value="ISCW004987-PA"/>
    <property type="gene ID" value="ISCW004987"/>
</dbReference>
<dbReference type="Proteomes" id="UP000001555">
    <property type="component" value="Unassembled WGS sequence"/>
</dbReference>